<organism evidence="2 3">
    <name type="scientific">Marivirga tractuosa (strain ATCC 23168 / DSM 4126 / NBRC 15989 / NCIMB 1408 / VKM B-1430 / H-43)</name>
    <name type="common">Microscilla tractuosa</name>
    <name type="synonym">Flexibacter tractuosus</name>
    <dbReference type="NCBI Taxonomy" id="643867"/>
    <lineage>
        <taxon>Bacteria</taxon>
        <taxon>Pseudomonadati</taxon>
        <taxon>Bacteroidota</taxon>
        <taxon>Cytophagia</taxon>
        <taxon>Cytophagales</taxon>
        <taxon>Marivirgaceae</taxon>
        <taxon>Marivirga</taxon>
    </lineage>
</organism>
<proteinExistence type="predicted"/>
<evidence type="ECO:0000313" key="3">
    <source>
        <dbReference type="Proteomes" id="UP000008720"/>
    </source>
</evidence>
<keyword evidence="3" id="KW-1185">Reference proteome</keyword>
<feature type="transmembrane region" description="Helical" evidence="1">
    <location>
        <begin position="30"/>
        <end position="51"/>
    </location>
</feature>
<dbReference type="EMBL" id="CP002349">
    <property type="protein sequence ID" value="ADR22897.1"/>
    <property type="molecule type" value="Genomic_DNA"/>
</dbReference>
<evidence type="ECO:0000313" key="2">
    <source>
        <dbReference type="EMBL" id="ADR22897.1"/>
    </source>
</evidence>
<reference evidence="2 3" key="1">
    <citation type="journal article" date="2011" name="Stand. Genomic Sci.">
        <title>Complete genome sequence of Marivirga tractuosa type strain (H-43).</title>
        <authorList>
            <person name="Pagani I."/>
            <person name="Chertkov O."/>
            <person name="Lapidus A."/>
            <person name="Lucas S."/>
            <person name="Del Rio T.G."/>
            <person name="Tice H."/>
            <person name="Copeland A."/>
            <person name="Cheng J.F."/>
            <person name="Nolan M."/>
            <person name="Saunders E."/>
            <person name="Pitluck S."/>
            <person name="Held B."/>
            <person name="Goodwin L."/>
            <person name="Liolios K."/>
            <person name="Ovchinikova G."/>
            <person name="Ivanova N."/>
            <person name="Mavromatis K."/>
            <person name="Pati A."/>
            <person name="Chen A."/>
            <person name="Palaniappan K."/>
            <person name="Land M."/>
            <person name="Hauser L."/>
            <person name="Jeffries C.D."/>
            <person name="Detter J.C."/>
            <person name="Han C."/>
            <person name="Tapia R."/>
            <person name="Ngatchou-Djao O.D."/>
            <person name="Rohde M."/>
            <person name="Goker M."/>
            <person name="Spring S."/>
            <person name="Sikorski J."/>
            <person name="Woyke T."/>
            <person name="Bristow J."/>
            <person name="Eisen J.A."/>
            <person name="Markowitz V."/>
            <person name="Hugenholtz P."/>
            <person name="Klenk H.P."/>
            <person name="Kyrpides N.C."/>
        </authorList>
    </citation>
    <scope>NUCLEOTIDE SEQUENCE [LARGE SCALE GENOMIC DNA]</scope>
    <source>
        <strain evidence="3">ATCC 23168 / DSM 4126 / NBRC 15989 / NCIMB 1408 / VKM B-1430 / H-43</strain>
    </source>
</reference>
<dbReference type="STRING" id="643867.Ftrac_2921"/>
<protein>
    <submittedName>
        <fullName evidence="2">Uncharacterized protein</fullName>
    </submittedName>
</protein>
<keyword evidence="1" id="KW-0812">Transmembrane</keyword>
<dbReference type="Proteomes" id="UP000008720">
    <property type="component" value="Chromosome"/>
</dbReference>
<accession>E4TSV6</accession>
<keyword evidence="1" id="KW-0472">Membrane</keyword>
<feature type="transmembrane region" description="Helical" evidence="1">
    <location>
        <begin position="107"/>
        <end position="125"/>
    </location>
</feature>
<sequence length="144" mass="16688">MHKIFTILFGVLASLFALNRFYDLLDNSHFLLSVLIIALSFHVLIIMLIGLKLFNKFKSIGFWILLIFPIFVLIRHSYEYWTLINSKPIIIIPDNILSQMTMPYLDLIFFLELATGILALVLLFIENRKIKWLTSAKNKRAGSA</sequence>
<dbReference type="AlphaFoldDB" id="E4TSV6"/>
<evidence type="ECO:0000256" key="1">
    <source>
        <dbReference type="SAM" id="Phobius"/>
    </source>
</evidence>
<keyword evidence="1" id="KW-1133">Transmembrane helix</keyword>
<dbReference type="HOGENOM" id="CLU_1794212_0_0_10"/>
<dbReference type="KEGG" id="mtt:Ftrac_2921"/>
<name>E4TSV6_MARTH</name>
<gene>
    <name evidence="2" type="ordered locus">Ftrac_2921</name>
</gene>
<feature type="transmembrane region" description="Helical" evidence="1">
    <location>
        <begin position="60"/>
        <end position="78"/>
    </location>
</feature>